<dbReference type="Gene3D" id="1.10.10.1420">
    <property type="entry name" value="DNA replication factor Cdt1, C-terminal WH domain"/>
    <property type="match status" value="1"/>
</dbReference>
<dbReference type="InterPro" id="IPR038090">
    <property type="entry name" value="Cdt1_C_WH_dom_sf"/>
</dbReference>
<comment type="caution">
    <text evidence="5">The sequence shown here is derived from an EMBL/GenBank/DDBJ whole genome shotgun (WGS) entry which is preliminary data.</text>
</comment>
<feature type="region of interest" description="Disordered" evidence="3">
    <location>
        <begin position="452"/>
        <end position="475"/>
    </location>
</feature>
<dbReference type="EMBL" id="JANBOH010000096">
    <property type="protein sequence ID" value="KAJ1645630.1"/>
    <property type="molecule type" value="Genomic_DNA"/>
</dbReference>
<sequence>MRAPRKQQQQQQQQRAGSLKAFVRVGKASDVPVPKDATAKMPVRLTRSKSAALAGIAQKKEKEPVVVETPVVSRKRKHVAEPSSPSEPKETLSSPPRKSIKKKATTINAYFSPVQRNAPAPEIAEPVAEPLVEPVVEPTKEHAIPEKVERVKQKAALDTRASALLGRLRARKRVEVDPGVRMEETRAIQEDIRARRTQAASLAQVAEAPEGASFEAGKSLSADDLRLRELRRQFVSISPATSKVLPREFRKLEELFQGLEHTVMFGGLNEKSSVVYHRVRKSVEVMAKRTFGWKELGQILRVFPESYAVQRTETTHMGRKVTSVELRPRAEGAHLAVEMENRRGEFHSRLLKLVDAAHREFLVKRGYSDDDVEAAAGGWHPSFDVESTPEISPVAMPPQMPATSSQDGAVATFDRQKLKHLLGKASDKIAASDKKPAVPLPTPTDSPVLAPILPTQPEPEPAAQTNKARPSSKAQALLERIRAKQRAREAQKQQQTSMVPASTLTMHSRLPGILEALSFMFYSERKSVLPFFYVVDKIVELKGLDKADASRHLVALAGFVPEWCAVLQEQGEVLGEDAEPAAGARIKITRSTSMQEAKARLLARISEKATI</sequence>
<evidence type="ECO:0000313" key="5">
    <source>
        <dbReference type="EMBL" id="KAJ1645630.1"/>
    </source>
</evidence>
<dbReference type="InterPro" id="IPR036390">
    <property type="entry name" value="WH_DNA-bd_sf"/>
</dbReference>
<reference evidence="5" key="1">
    <citation type="submission" date="2022-07" db="EMBL/GenBank/DDBJ databases">
        <title>Phylogenomic reconstructions and comparative analyses of Kickxellomycotina fungi.</title>
        <authorList>
            <person name="Reynolds N.K."/>
            <person name="Stajich J.E."/>
            <person name="Barry K."/>
            <person name="Grigoriev I.V."/>
            <person name="Crous P."/>
            <person name="Smith M.E."/>
        </authorList>
    </citation>
    <scope>NUCLEOTIDE SEQUENCE</scope>
    <source>
        <strain evidence="5">NBRC 105413</strain>
    </source>
</reference>
<evidence type="ECO:0000256" key="2">
    <source>
        <dbReference type="ARBA" id="ARBA00023306"/>
    </source>
</evidence>
<evidence type="ECO:0000256" key="1">
    <source>
        <dbReference type="ARBA" id="ARBA00008356"/>
    </source>
</evidence>
<dbReference type="InterPro" id="IPR032054">
    <property type="entry name" value="Cdt1_C"/>
</dbReference>
<dbReference type="GO" id="GO:0000076">
    <property type="term" value="P:DNA replication checkpoint signaling"/>
    <property type="evidence" value="ECO:0007669"/>
    <property type="project" value="TreeGrafter"/>
</dbReference>
<dbReference type="GO" id="GO:0005634">
    <property type="term" value="C:nucleus"/>
    <property type="evidence" value="ECO:0007669"/>
    <property type="project" value="TreeGrafter"/>
</dbReference>
<keyword evidence="6" id="KW-1185">Reference proteome</keyword>
<dbReference type="SMART" id="SM01075">
    <property type="entry name" value="CDT1"/>
    <property type="match status" value="1"/>
</dbReference>
<organism evidence="5 6">
    <name type="scientific">Coemansia asiatica</name>
    <dbReference type="NCBI Taxonomy" id="1052880"/>
    <lineage>
        <taxon>Eukaryota</taxon>
        <taxon>Fungi</taxon>
        <taxon>Fungi incertae sedis</taxon>
        <taxon>Zoopagomycota</taxon>
        <taxon>Kickxellomycotina</taxon>
        <taxon>Kickxellomycetes</taxon>
        <taxon>Kickxellales</taxon>
        <taxon>Kickxellaceae</taxon>
        <taxon>Coemansia</taxon>
    </lineage>
</organism>
<dbReference type="PANTHER" id="PTHR28637:SF1">
    <property type="entry name" value="DNA REPLICATION FACTOR CDT1"/>
    <property type="match status" value="1"/>
</dbReference>
<protein>
    <recommendedName>
        <fullName evidence="4">CDT1 Geminin-binding domain-containing protein</fullName>
    </recommendedName>
</protein>
<dbReference type="GO" id="GO:0070182">
    <property type="term" value="F:DNA polymerase binding"/>
    <property type="evidence" value="ECO:0007669"/>
    <property type="project" value="TreeGrafter"/>
</dbReference>
<proteinExistence type="inferred from homology"/>
<dbReference type="SUPFAM" id="SSF46785">
    <property type="entry name" value="Winged helix' DNA-binding domain"/>
    <property type="match status" value="1"/>
</dbReference>
<feature type="compositionally biased region" description="Polar residues" evidence="3">
    <location>
        <begin position="83"/>
        <end position="96"/>
    </location>
</feature>
<dbReference type="InterPro" id="IPR014939">
    <property type="entry name" value="CDT1_Gemini-bd-like"/>
</dbReference>
<dbReference type="GO" id="GO:0030174">
    <property type="term" value="P:regulation of DNA-templated DNA replication initiation"/>
    <property type="evidence" value="ECO:0007669"/>
    <property type="project" value="InterPro"/>
</dbReference>
<dbReference type="GO" id="GO:0000278">
    <property type="term" value="P:mitotic cell cycle"/>
    <property type="evidence" value="ECO:0007669"/>
    <property type="project" value="TreeGrafter"/>
</dbReference>
<feature type="domain" description="CDT1 Geminin-binding" evidence="4">
    <location>
        <begin position="245"/>
        <end position="398"/>
    </location>
</feature>
<accession>A0A9W7XIZ6</accession>
<dbReference type="GO" id="GO:0071163">
    <property type="term" value="P:DNA replication preinitiation complex assembly"/>
    <property type="evidence" value="ECO:0007669"/>
    <property type="project" value="InterPro"/>
</dbReference>
<dbReference type="GO" id="GO:0003677">
    <property type="term" value="F:DNA binding"/>
    <property type="evidence" value="ECO:0007669"/>
    <property type="project" value="InterPro"/>
</dbReference>
<comment type="similarity">
    <text evidence="1">Belongs to the Cdt1 family.</text>
</comment>
<dbReference type="Pfam" id="PF08839">
    <property type="entry name" value="CDT1"/>
    <property type="match status" value="1"/>
</dbReference>
<feature type="compositionally biased region" description="Polar residues" evidence="3">
    <location>
        <begin position="463"/>
        <end position="474"/>
    </location>
</feature>
<feature type="region of interest" description="Disordered" evidence="3">
    <location>
        <begin position="428"/>
        <end position="447"/>
    </location>
</feature>
<evidence type="ECO:0000256" key="3">
    <source>
        <dbReference type="SAM" id="MobiDB-lite"/>
    </source>
</evidence>
<evidence type="ECO:0000313" key="6">
    <source>
        <dbReference type="Proteomes" id="UP001145021"/>
    </source>
</evidence>
<evidence type="ECO:0000259" key="4">
    <source>
        <dbReference type="SMART" id="SM01075"/>
    </source>
</evidence>
<dbReference type="Proteomes" id="UP001145021">
    <property type="component" value="Unassembled WGS sequence"/>
</dbReference>
<feature type="region of interest" description="Disordered" evidence="3">
    <location>
        <begin position="53"/>
        <end position="104"/>
    </location>
</feature>
<dbReference type="InterPro" id="IPR045173">
    <property type="entry name" value="Cdt1"/>
</dbReference>
<dbReference type="Pfam" id="PF16679">
    <property type="entry name" value="CDT1_C"/>
    <property type="match status" value="1"/>
</dbReference>
<dbReference type="AlphaFoldDB" id="A0A9W7XIZ6"/>
<feature type="region of interest" description="Disordered" evidence="3">
    <location>
        <begin position="1"/>
        <end position="20"/>
    </location>
</feature>
<keyword evidence="2" id="KW-0131">Cell cycle</keyword>
<dbReference type="PANTHER" id="PTHR28637">
    <property type="entry name" value="DNA REPLICATION FACTOR CDT1"/>
    <property type="match status" value="1"/>
</dbReference>
<name>A0A9W7XIZ6_9FUNG</name>
<gene>
    <name evidence="5" type="ORF">LPJ64_002791</name>
</gene>